<dbReference type="KEGG" id="sct:SCAT_0226"/>
<dbReference type="STRING" id="1003195.SCATT_02390"/>
<dbReference type="RefSeq" id="WP_014141002.1">
    <property type="nucleotide sequence ID" value="NC_016111.1"/>
</dbReference>
<dbReference type="HOGENOM" id="CLU_2703154_0_0_11"/>
<accession>G8WMP1</accession>
<dbReference type="KEGG" id="scy:SCATT_02390"/>
<dbReference type="EMBL" id="CP003219">
    <property type="protein sequence ID" value="AEW92610.1"/>
    <property type="molecule type" value="Genomic_DNA"/>
</dbReference>
<accession>F8K465</accession>
<protein>
    <submittedName>
        <fullName evidence="1">Uncharacterized protein</fullName>
    </submittedName>
</protein>
<evidence type="ECO:0000313" key="1">
    <source>
        <dbReference type="EMBL" id="AEW92610.1"/>
    </source>
</evidence>
<evidence type="ECO:0000313" key="2">
    <source>
        <dbReference type="Proteomes" id="UP000007842"/>
    </source>
</evidence>
<gene>
    <name evidence="1" type="ordered locus">SCATT_02390</name>
</gene>
<dbReference type="Proteomes" id="UP000007842">
    <property type="component" value="Chromosome"/>
</dbReference>
<sequence length="73" mass="8227">MTGHPYVVQAWDGHSPYRLVMLPDERYRRVRSRAELARLAAEWEVDLDDPAQVVWEGGDHWPAPGDDPAGTTG</sequence>
<reference evidence="2" key="1">
    <citation type="submission" date="2011-12" db="EMBL/GenBank/DDBJ databases">
        <title>Complete genome sequence of Streptomyces cattleya strain DSM 46488.</title>
        <authorList>
            <person name="Ou H.-Y."/>
            <person name="Li P."/>
            <person name="Zhao C."/>
            <person name="O'Hagan D."/>
            <person name="Deng Z."/>
        </authorList>
    </citation>
    <scope>NUCLEOTIDE SEQUENCE [LARGE SCALE GENOMIC DNA]</scope>
    <source>
        <strain evidence="2">ATCC 35852 / DSM 46488 / JCM 4925 / NBRC 14057 / NRRL 8057</strain>
    </source>
</reference>
<name>F8K465_STREN</name>
<proteinExistence type="predicted"/>
<organism evidence="1 2">
    <name type="scientific">Streptantibioticus cattleyicolor (strain ATCC 35852 / DSM 46488 / JCM 4925 / NBRC 14057 / NRRL 8057)</name>
    <name type="common">Streptomyces cattleya</name>
    <dbReference type="NCBI Taxonomy" id="1003195"/>
    <lineage>
        <taxon>Bacteria</taxon>
        <taxon>Bacillati</taxon>
        <taxon>Actinomycetota</taxon>
        <taxon>Actinomycetes</taxon>
        <taxon>Kitasatosporales</taxon>
        <taxon>Streptomycetaceae</taxon>
        <taxon>Streptantibioticus</taxon>
    </lineage>
</organism>
<dbReference type="AlphaFoldDB" id="F8K465"/>
<keyword evidence="2" id="KW-1185">Reference proteome</keyword>
<dbReference type="PATRIC" id="fig|1003195.11.peg.1873"/>